<feature type="region of interest" description="Disordered" evidence="2">
    <location>
        <begin position="1"/>
        <end position="31"/>
    </location>
</feature>
<protein>
    <submittedName>
        <fullName evidence="4">Uncharacterized protein</fullName>
    </submittedName>
</protein>
<reference evidence="4 5" key="1">
    <citation type="journal article" date="2018" name="BMC Genomics">
        <title>Comparative genome analyses reveal sequence features reflecting distinct modes of host-adaptation between dicot and monocot powdery mildew.</title>
        <authorList>
            <person name="Wu Y."/>
            <person name="Ma X."/>
            <person name="Pan Z."/>
            <person name="Kale S.D."/>
            <person name="Song Y."/>
            <person name="King H."/>
            <person name="Zhang Q."/>
            <person name="Presley C."/>
            <person name="Deng X."/>
            <person name="Wei C.I."/>
            <person name="Xiao S."/>
        </authorList>
    </citation>
    <scope>NUCLEOTIDE SEQUENCE [LARGE SCALE GENOMIC DNA]</scope>
    <source>
        <strain evidence="4">UMSG2</strain>
    </source>
</reference>
<feature type="transmembrane region" description="Helical" evidence="3">
    <location>
        <begin position="225"/>
        <end position="247"/>
    </location>
</feature>
<evidence type="ECO:0000313" key="4">
    <source>
        <dbReference type="EMBL" id="RKF62087.1"/>
    </source>
</evidence>
<feature type="coiled-coil region" evidence="1">
    <location>
        <begin position="31"/>
        <end position="65"/>
    </location>
</feature>
<proteinExistence type="predicted"/>
<feature type="coiled-coil region" evidence="1">
    <location>
        <begin position="91"/>
        <end position="118"/>
    </location>
</feature>
<dbReference type="OrthoDB" id="10617284at2759"/>
<accession>A0A420HXE8</accession>
<keyword evidence="3" id="KW-0812">Transmembrane</keyword>
<dbReference type="EMBL" id="MCFK01003621">
    <property type="protein sequence ID" value="RKF62087.1"/>
    <property type="molecule type" value="Genomic_DNA"/>
</dbReference>
<evidence type="ECO:0000256" key="3">
    <source>
        <dbReference type="SAM" id="Phobius"/>
    </source>
</evidence>
<dbReference type="AlphaFoldDB" id="A0A420HXE8"/>
<keyword evidence="1" id="KW-0175">Coiled coil</keyword>
<keyword evidence="5" id="KW-1185">Reference proteome</keyword>
<keyword evidence="3" id="KW-0472">Membrane</keyword>
<evidence type="ECO:0000256" key="2">
    <source>
        <dbReference type="SAM" id="MobiDB-lite"/>
    </source>
</evidence>
<sequence>MLKNKGQKLVRDLDHSSQVHTKISGDTNSRQVSQRNEISKLKIELEVCEKELEGARIEINELRYKKKHSEKMLAKCQSMSLVEKKESQSMMDEIKDLLERSEHLLRDTRKQNQILKNKNDTFTIPDSTHKYIQEISENKSFDQGLERKSSVNDQDKDVYESIEMEKFEEALEALLARVKQKGKNRQYKTLSQNRSLIQSMNLSIVAQKLSYGIGAASIKLKKFQAVLNAEFIFWFVWLFCCLVFLLLI</sequence>
<organism evidence="4 5">
    <name type="scientific">Erysiphe neolycopersici</name>
    <dbReference type="NCBI Taxonomy" id="212602"/>
    <lineage>
        <taxon>Eukaryota</taxon>
        <taxon>Fungi</taxon>
        <taxon>Dikarya</taxon>
        <taxon>Ascomycota</taxon>
        <taxon>Pezizomycotina</taxon>
        <taxon>Leotiomycetes</taxon>
        <taxon>Erysiphales</taxon>
        <taxon>Erysiphaceae</taxon>
        <taxon>Erysiphe</taxon>
    </lineage>
</organism>
<keyword evidence="3" id="KW-1133">Transmembrane helix</keyword>
<feature type="compositionally biased region" description="Polar residues" evidence="2">
    <location>
        <begin position="18"/>
        <end position="31"/>
    </location>
</feature>
<comment type="caution">
    <text evidence="4">The sequence shown here is derived from an EMBL/GenBank/DDBJ whole genome shotgun (WGS) entry which is preliminary data.</text>
</comment>
<evidence type="ECO:0000256" key="1">
    <source>
        <dbReference type="SAM" id="Coils"/>
    </source>
</evidence>
<evidence type="ECO:0000313" key="5">
    <source>
        <dbReference type="Proteomes" id="UP000286134"/>
    </source>
</evidence>
<gene>
    <name evidence="4" type="ORF">OnM2_036070</name>
</gene>
<dbReference type="Proteomes" id="UP000286134">
    <property type="component" value="Unassembled WGS sequence"/>
</dbReference>
<name>A0A420HXE8_9PEZI</name>